<comment type="caution">
    <text evidence="3">The sequence shown here is derived from an EMBL/GenBank/DDBJ whole genome shotgun (WGS) entry which is preliminary data.</text>
</comment>
<keyword evidence="1" id="KW-1133">Transmembrane helix</keyword>
<accession>A0ABT6KNJ3</accession>
<dbReference type="Proteomes" id="UP001160142">
    <property type="component" value="Unassembled WGS sequence"/>
</dbReference>
<keyword evidence="4" id="KW-1185">Reference proteome</keyword>
<dbReference type="EMBL" id="JARXVQ010000001">
    <property type="protein sequence ID" value="MDH6181574.1"/>
    <property type="molecule type" value="Genomic_DNA"/>
</dbReference>
<evidence type="ECO:0000256" key="1">
    <source>
        <dbReference type="SAM" id="Phobius"/>
    </source>
</evidence>
<evidence type="ECO:0000256" key="2">
    <source>
        <dbReference type="SAM" id="SignalP"/>
    </source>
</evidence>
<protein>
    <recommendedName>
        <fullName evidence="5">Thrombospondin type 3 repeat-containing protein</fullName>
    </recommendedName>
</protein>
<name>A0ABT6KNJ3_9MICO</name>
<feature type="chain" id="PRO_5046469378" description="Thrombospondin type 3 repeat-containing protein" evidence="2">
    <location>
        <begin position="25"/>
        <end position="236"/>
    </location>
</feature>
<keyword evidence="2" id="KW-0732">Signal</keyword>
<proteinExistence type="predicted"/>
<keyword evidence="1" id="KW-0812">Transmembrane</keyword>
<evidence type="ECO:0000313" key="4">
    <source>
        <dbReference type="Proteomes" id="UP001160142"/>
    </source>
</evidence>
<feature type="signal peptide" evidence="2">
    <location>
        <begin position="1"/>
        <end position="24"/>
    </location>
</feature>
<evidence type="ECO:0008006" key="5">
    <source>
        <dbReference type="Google" id="ProtNLM"/>
    </source>
</evidence>
<organism evidence="3 4">
    <name type="scientific">Antiquaquibacter oligotrophicus</name>
    <dbReference type="NCBI Taxonomy" id="2880260"/>
    <lineage>
        <taxon>Bacteria</taxon>
        <taxon>Bacillati</taxon>
        <taxon>Actinomycetota</taxon>
        <taxon>Actinomycetes</taxon>
        <taxon>Micrococcales</taxon>
        <taxon>Microbacteriaceae</taxon>
        <taxon>Antiquaquibacter</taxon>
    </lineage>
</organism>
<reference evidence="3 4" key="1">
    <citation type="submission" date="2023-04" db="EMBL/GenBank/DDBJ databases">
        <title>Genome Encyclopedia of Bacteria and Archaea VI: Functional Genomics of Type Strains.</title>
        <authorList>
            <person name="Whitman W."/>
        </authorList>
    </citation>
    <scope>NUCLEOTIDE SEQUENCE [LARGE SCALE GENOMIC DNA]</scope>
    <source>
        <strain evidence="3 4">SG_E_30_P1</strain>
    </source>
</reference>
<dbReference type="RefSeq" id="WP_322133883.1">
    <property type="nucleotide sequence ID" value="NZ_CP085036.1"/>
</dbReference>
<sequence length="236" mass="25086">MRILSTLVLVVAALALPVTAPATAAEPVCSELVSSAPCDSDRDGFSDSLEKKVCGTATCATGREDEDSDGIPDTSEFIVCGEATCAEPEIDTDKDGIPDFAEIYVCGEASCSTGREDSDGEGIGDWVEFVICGNRACANGTEDFDADGVSDAWQLAACVVKYDITTAGRIVVDEDSDGEVITVREVTERDVLQWWPLIPAIGLFAIGLGFFIAAMRRRQAEDEPIEDSTELLGLNQ</sequence>
<evidence type="ECO:0000313" key="3">
    <source>
        <dbReference type="EMBL" id="MDH6181574.1"/>
    </source>
</evidence>
<gene>
    <name evidence="3" type="ORF">M2152_001756</name>
</gene>
<keyword evidence="1" id="KW-0472">Membrane</keyword>
<feature type="transmembrane region" description="Helical" evidence="1">
    <location>
        <begin position="194"/>
        <end position="214"/>
    </location>
</feature>